<proteinExistence type="predicted"/>
<evidence type="ECO:0000313" key="2">
    <source>
        <dbReference type="Proteomes" id="UP001186974"/>
    </source>
</evidence>
<comment type="caution">
    <text evidence="1">The sequence shown here is derived from an EMBL/GenBank/DDBJ whole genome shotgun (WGS) entry which is preliminary data.</text>
</comment>
<keyword evidence="2" id="KW-1185">Reference proteome</keyword>
<gene>
    <name evidence="1" type="ORF">LTS18_012920</name>
</gene>
<sequence length="211" mass="23470">MTLHNLWNLDTKEPLGNTLNDFARNNPLTCPPASFQARQMVLPPGTNNYLSSKTPLDGQVGYAISIGSQQFTISRIKEWVKEQPTTAMAENIGRFKYYMSGDSSGLESDFVSSESLPSSDTFLAGYNWKKAGFWGENGDEAHDKLPWIADLKTKEELHEEQRELLRSAFVGHQFGSFVPYTFRARRSVEVGLTGAAGSHAVDMAWSNPSDL</sequence>
<organism evidence="1 2">
    <name type="scientific">Coniosporium uncinatum</name>
    <dbReference type="NCBI Taxonomy" id="93489"/>
    <lineage>
        <taxon>Eukaryota</taxon>
        <taxon>Fungi</taxon>
        <taxon>Dikarya</taxon>
        <taxon>Ascomycota</taxon>
        <taxon>Pezizomycotina</taxon>
        <taxon>Dothideomycetes</taxon>
        <taxon>Dothideomycetes incertae sedis</taxon>
        <taxon>Coniosporium</taxon>
    </lineage>
</organism>
<name>A0ACC3DIH4_9PEZI</name>
<protein>
    <submittedName>
        <fullName evidence="1">Uncharacterized protein</fullName>
    </submittedName>
</protein>
<accession>A0ACC3DIH4</accession>
<dbReference type="EMBL" id="JAWDJW010003935">
    <property type="protein sequence ID" value="KAK3076469.1"/>
    <property type="molecule type" value="Genomic_DNA"/>
</dbReference>
<reference evidence="1" key="1">
    <citation type="submission" date="2024-09" db="EMBL/GenBank/DDBJ databases">
        <title>Black Yeasts Isolated from many extreme environments.</title>
        <authorList>
            <person name="Coleine C."/>
            <person name="Stajich J.E."/>
            <person name="Selbmann L."/>
        </authorList>
    </citation>
    <scope>NUCLEOTIDE SEQUENCE</scope>
    <source>
        <strain evidence="1">CCFEE 5737</strain>
    </source>
</reference>
<dbReference type="Proteomes" id="UP001186974">
    <property type="component" value="Unassembled WGS sequence"/>
</dbReference>
<evidence type="ECO:0000313" key="1">
    <source>
        <dbReference type="EMBL" id="KAK3076469.1"/>
    </source>
</evidence>